<evidence type="ECO:0000256" key="15">
    <source>
        <dbReference type="PIRSR" id="PIRSR600829-1"/>
    </source>
</evidence>
<protein>
    <submittedName>
        <fullName evidence="20">Diacylglycerol kinase</fullName>
    </submittedName>
</protein>
<dbReference type="AlphaFoldDB" id="A0A2N5GR34"/>
<dbReference type="PANTHER" id="PTHR34299:SF1">
    <property type="entry name" value="DIACYLGLYCEROL KINASE"/>
    <property type="match status" value="1"/>
</dbReference>
<feature type="binding site" evidence="17">
    <location>
        <position position="34"/>
    </location>
    <ligand>
        <name>ATP</name>
        <dbReference type="ChEBI" id="CHEBI:30616"/>
    </ligand>
</feature>
<dbReference type="Pfam" id="PF01219">
    <property type="entry name" value="DAGK_prokar"/>
    <property type="match status" value="1"/>
</dbReference>
<evidence type="ECO:0000256" key="13">
    <source>
        <dbReference type="ARBA" id="ARBA00023209"/>
    </source>
</evidence>
<evidence type="ECO:0000256" key="10">
    <source>
        <dbReference type="ARBA" id="ARBA00022989"/>
    </source>
</evidence>
<evidence type="ECO:0000256" key="19">
    <source>
        <dbReference type="SAM" id="Phobius"/>
    </source>
</evidence>
<dbReference type="GO" id="GO:0016301">
    <property type="term" value="F:kinase activity"/>
    <property type="evidence" value="ECO:0007669"/>
    <property type="project" value="UniProtKB-KW"/>
</dbReference>
<keyword evidence="11" id="KW-0443">Lipid metabolism</keyword>
<dbReference type="Proteomes" id="UP000234951">
    <property type="component" value="Unassembled WGS sequence"/>
</dbReference>
<dbReference type="GO" id="GO:0005524">
    <property type="term" value="F:ATP binding"/>
    <property type="evidence" value="ECO:0007669"/>
    <property type="project" value="UniProtKB-KW"/>
</dbReference>
<keyword evidence="12 19" id="KW-0472">Membrane</keyword>
<comment type="cofactor">
    <cofactor evidence="18">
        <name>Mg(2+)</name>
        <dbReference type="ChEBI" id="CHEBI:18420"/>
    </cofactor>
    <text evidence="18">Mn(2+), Zn(2+), Cd(2+) and Co(2+) support activity to lesser extents.</text>
</comment>
<keyword evidence="18" id="KW-0479">Metal-binding</keyword>
<dbReference type="CDD" id="cd14265">
    <property type="entry name" value="UDPK_IM_like"/>
    <property type="match status" value="1"/>
</dbReference>
<evidence type="ECO:0000256" key="6">
    <source>
        <dbReference type="ARBA" id="ARBA00022692"/>
    </source>
</evidence>
<feature type="binding site" evidence="16">
    <location>
        <position position="75"/>
    </location>
    <ligand>
        <name>substrate</name>
    </ligand>
</feature>
<dbReference type="InterPro" id="IPR000829">
    <property type="entry name" value="DAGK"/>
</dbReference>
<evidence type="ECO:0000256" key="14">
    <source>
        <dbReference type="ARBA" id="ARBA00023264"/>
    </source>
</evidence>
<comment type="similarity">
    <text evidence="2">Belongs to the bacterial diacylglycerol kinase family.</text>
</comment>
<dbReference type="EMBL" id="PGVD01000013">
    <property type="protein sequence ID" value="PLS00024.1"/>
    <property type="molecule type" value="Genomic_DNA"/>
</dbReference>
<feature type="binding site" evidence="17">
    <location>
        <position position="22"/>
    </location>
    <ligand>
        <name>ATP</name>
        <dbReference type="ChEBI" id="CHEBI:30616"/>
    </ligand>
</feature>
<organism evidence="20 22">
    <name type="scientific">Bacillus canaveralius</name>
    <dbReference type="NCBI Taxonomy" id="1403243"/>
    <lineage>
        <taxon>Bacteria</taxon>
        <taxon>Bacillati</taxon>
        <taxon>Bacillota</taxon>
        <taxon>Bacilli</taxon>
        <taxon>Bacillales</taxon>
        <taxon>Bacillaceae</taxon>
        <taxon>Bacillus</taxon>
    </lineage>
</organism>
<keyword evidence="7 17" id="KW-0547">Nucleotide-binding</keyword>
<keyword evidence="5" id="KW-0808">Transferase</keyword>
<dbReference type="GO" id="GO:0008654">
    <property type="term" value="P:phospholipid biosynthetic process"/>
    <property type="evidence" value="ECO:0007669"/>
    <property type="project" value="UniProtKB-KW"/>
</dbReference>
<name>A0A2N5GR34_9BACI</name>
<reference evidence="21 23" key="2">
    <citation type="submission" date="2017-12" db="EMBL/GenBank/DDBJ databases">
        <title>Comparative Functional Genomics of Dry Heat Resistant strains isolated from the Viking Spacecraft.</title>
        <authorList>
            <person name="Seuylemezian A."/>
            <person name="Cooper K."/>
            <person name="Vaishampayan P."/>
        </authorList>
    </citation>
    <scope>NUCLEOTIDE SEQUENCE [LARGE SCALE GENOMIC DNA]</scope>
    <source>
        <strain evidence="21 23">ATCC 29669</strain>
    </source>
</reference>
<keyword evidence="23" id="KW-1185">Reference proteome</keyword>
<feature type="binding site" evidence="17">
    <location>
        <begin position="91"/>
        <end position="93"/>
    </location>
    <ligand>
        <name>ATP</name>
        <dbReference type="ChEBI" id="CHEBI:30616"/>
    </ligand>
</feature>
<keyword evidence="4" id="KW-0444">Lipid biosynthesis</keyword>
<dbReference type="PROSITE" id="PS01069">
    <property type="entry name" value="DAGK_PROKAR"/>
    <property type="match status" value="1"/>
</dbReference>
<dbReference type="GO" id="GO:0005886">
    <property type="term" value="C:plasma membrane"/>
    <property type="evidence" value="ECO:0007669"/>
    <property type="project" value="UniProtKB-SubCell"/>
</dbReference>
<keyword evidence="14" id="KW-1208">Phospholipid metabolism</keyword>
<evidence type="ECO:0000256" key="2">
    <source>
        <dbReference type="ARBA" id="ARBA00005967"/>
    </source>
</evidence>
<keyword evidence="3" id="KW-1003">Cell membrane</keyword>
<feature type="transmembrane region" description="Helical" evidence="19">
    <location>
        <begin position="102"/>
        <end position="123"/>
    </location>
</feature>
<keyword evidence="18" id="KW-0460">Magnesium</keyword>
<feature type="binding site" evidence="17">
    <location>
        <begin position="100"/>
        <end position="101"/>
    </location>
    <ligand>
        <name>ATP</name>
        <dbReference type="ChEBI" id="CHEBI:30616"/>
    </ligand>
</feature>
<evidence type="ECO:0000256" key="7">
    <source>
        <dbReference type="ARBA" id="ARBA00022741"/>
    </source>
</evidence>
<dbReference type="OrthoDB" id="9789934at2"/>
<feature type="active site" description="Proton acceptor" evidence="15">
    <location>
        <position position="75"/>
    </location>
</feature>
<dbReference type="PANTHER" id="PTHR34299">
    <property type="entry name" value="DIACYLGLYCEROL KINASE"/>
    <property type="match status" value="1"/>
</dbReference>
<keyword evidence="13" id="KW-0594">Phospholipid biosynthesis</keyword>
<evidence type="ECO:0000256" key="1">
    <source>
        <dbReference type="ARBA" id="ARBA00004651"/>
    </source>
</evidence>
<dbReference type="InterPro" id="IPR036945">
    <property type="entry name" value="DAGK_sf"/>
</dbReference>
<feature type="transmembrane region" description="Helical" evidence="19">
    <location>
        <begin position="39"/>
        <end position="56"/>
    </location>
</feature>
<feature type="binding site" evidence="17">
    <location>
        <position position="82"/>
    </location>
    <ligand>
        <name>ATP</name>
        <dbReference type="ChEBI" id="CHEBI:30616"/>
    </ligand>
</feature>
<sequence length="127" mass="14057">MSSAFKDRRNRRHCGVFRSFLYACAGINSALKNETNMKIHFFISFFVIGAGFFFSLSPVEWLFVLFAIGGMLSLELINTAIERAVDLVTKEEHPLAKEAKDIAAGAVLIYAVLSVAVGLIIFIPKLL</sequence>
<evidence type="ECO:0000313" key="20">
    <source>
        <dbReference type="EMBL" id="PLR85905.1"/>
    </source>
</evidence>
<keyword evidence="6 19" id="KW-0812">Transmembrane</keyword>
<evidence type="ECO:0000256" key="8">
    <source>
        <dbReference type="ARBA" id="ARBA00022777"/>
    </source>
</evidence>
<feature type="binding site" evidence="18">
    <location>
        <position position="34"/>
    </location>
    <ligand>
        <name>a divalent metal cation</name>
        <dbReference type="ChEBI" id="CHEBI:60240"/>
    </ligand>
</feature>
<dbReference type="EMBL" id="PGVA01000004">
    <property type="protein sequence ID" value="PLR85905.1"/>
    <property type="molecule type" value="Genomic_DNA"/>
</dbReference>
<evidence type="ECO:0000256" key="5">
    <source>
        <dbReference type="ARBA" id="ARBA00022679"/>
    </source>
</evidence>
<evidence type="ECO:0000256" key="17">
    <source>
        <dbReference type="PIRSR" id="PIRSR600829-3"/>
    </source>
</evidence>
<dbReference type="RefSeq" id="WP_101575569.1">
    <property type="nucleotide sequence ID" value="NZ_PGVA01000004.1"/>
</dbReference>
<comment type="subcellular location">
    <subcellularLocation>
        <location evidence="1">Cell membrane</location>
        <topology evidence="1">Multi-pass membrane protein</topology>
    </subcellularLocation>
</comment>
<keyword evidence="9 17" id="KW-0067">ATP-binding</keyword>
<evidence type="ECO:0000256" key="3">
    <source>
        <dbReference type="ARBA" id="ARBA00022475"/>
    </source>
</evidence>
<dbReference type="Gene3D" id="1.10.287.3610">
    <property type="match status" value="1"/>
</dbReference>
<dbReference type="Proteomes" id="UP000235114">
    <property type="component" value="Unassembled WGS sequence"/>
</dbReference>
<proteinExistence type="inferred from homology"/>
<evidence type="ECO:0000256" key="9">
    <source>
        <dbReference type="ARBA" id="ARBA00022840"/>
    </source>
</evidence>
<accession>A0A2N5GR34</accession>
<evidence type="ECO:0000313" key="23">
    <source>
        <dbReference type="Proteomes" id="UP000235114"/>
    </source>
</evidence>
<evidence type="ECO:0000256" key="16">
    <source>
        <dbReference type="PIRSR" id="PIRSR600829-2"/>
    </source>
</evidence>
<evidence type="ECO:0000256" key="4">
    <source>
        <dbReference type="ARBA" id="ARBA00022516"/>
    </source>
</evidence>
<keyword evidence="10 19" id="KW-1133">Transmembrane helix</keyword>
<reference evidence="20 22" key="1">
    <citation type="submission" date="2017-11" db="EMBL/GenBank/DDBJ databases">
        <title>Comparitive Functional Genomics of Dry Heat Resistant strains isolated from the Viking Spacecraft.</title>
        <authorList>
            <person name="Seuylemezian A."/>
            <person name="Cooper K."/>
            <person name="Vaishampayan P."/>
        </authorList>
    </citation>
    <scope>NUCLEOTIDE SEQUENCE [LARGE SCALE GENOMIC DNA]</scope>
    <source>
        <strain evidence="20 22">M4.6</strain>
    </source>
</reference>
<evidence type="ECO:0000313" key="22">
    <source>
        <dbReference type="Proteomes" id="UP000234951"/>
    </source>
</evidence>
<evidence type="ECO:0000256" key="18">
    <source>
        <dbReference type="PIRSR" id="PIRSR600829-4"/>
    </source>
</evidence>
<comment type="caution">
    <text evidence="20">The sequence shown here is derived from an EMBL/GenBank/DDBJ whole genome shotgun (WGS) entry which is preliminary data.</text>
</comment>
<evidence type="ECO:0000256" key="12">
    <source>
        <dbReference type="ARBA" id="ARBA00023136"/>
    </source>
</evidence>
<dbReference type="GO" id="GO:0046872">
    <property type="term" value="F:metal ion binding"/>
    <property type="evidence" value="ECO:0007669"/>
    <property type="project" value="UniProtKB-KW"/>
</dbReference>
<keyword evidence="8 20" id="KW-0418">Kinase</keyword>
<evidence type="ECO:0000256" key="11">
    <source>
        <dbReference type="ARBA" id="ARBA00023098"/>
    </source>
</evidence>
<evidence type="ECO:0000313" key="21">
    <source>
        <dbReference type="EMBL" id="PLS00024.1"/>
    </source>
</evidence>
<dbReference type="InterPro" id="IPR033717">
    <property type="entry name" value="UDPK"/>
</dbReference>
<feature type="binding site" evidence="18">
    <location>
        <position position="82"/>
    </location>
    <ligand>
        <name>a divalent metal cation</name>
        <dbReference type="ChEBI" id="CHEBI:60240"/>
    </ligand>
</feature>
<gene>
    <name evidence="20" type="ORF">CU635_02375</name>
    <name evidence="21" type="ORF">CVD25_04085</name>
</gene>